<evidence type="ECO:0000256" key="5">
    <source>
        <dbReference type="ARBA" id="ARBA00022927"/>
    </source>
</evidence>
<evidence type="ECO:0000259" key="9">
    <source>
        <dbReference type="Pfam" id="PF18388"/>
    </source>
</evidence>
<feature type="compositionally biased region" description="Low complexity" evidence="8">
    <location>
        <begin position="317"/>
        <end position="340"/>
    </location>
</feature>
<evidence type="ECO:0000313" key="10">
    <source>
        <dbReference type="EMBL" id="KAH7078567.1"/>
    </source>
</evidence>
<comment type="similarity">
    <text evidence="2">Belongs to the ATG29 family.</text>
</comment>
<feature type="compositionally biased region" description="Low complexity" evidence="8">
    <location>
        <begin position="205"/>
        <end position="224"/>
    </location>
</feature>
<dbReference type="Proteomes" id="UP000813461">
    <property type="component" value="Unassembled WGS sequence"/>
</dbReference>
<evidence type="ECO:0000256" key="7">
    <source>
        <dbReference type="ARBA" id="ARBA00060351"/>
    </source>
</evidence>
<sequence>MSNVQFTTLIRLPFARGNFVDPAQAQWDADKDRQLWKVISKSSKTSDLNWVELAGKFQVPPTFLLQQAAWLYERHLDHVRSQMKKVSGSTVPTASTSGASNLTVTGGLAMQRTGSGGSLGRRTTSALSGRQRDSPSLRGGEAIAQAPPLSRTPSTNTITQSRAHAQQLPVRTQSTRSAQRPSVSSPKPEERKMTSAPAPPSPLNDPVDSPDIPDSSSSSSSSLSDTDHPAHRSQLFKRPPRFTQQRPKALSTFEEGDGNPEIDDSGSHDVPSLPFASAAKRQPSSSKYAQDTLFRTSSKPEQKVLTDRSKTAAPTRQMSSDQQSQATASSMTTSASESDAPLPGKAAGKMPMSPQSNHRAELGRLGSPRQKGPRSRKEGSEGTPSMGSSFSDIDDAGISQSALEEALLSNMQHGRMSTLSRMSRYL</sequence>
<comment type="subcellular location">
    <subcellularLocation>
        <location evidence="1">Preautophagosomal structure</location>
    </subcellularLocation>
</comment>
<feature type="compositionally biased region" description="Polar residues" evidence="8">
    <location>
        <begin position="87"/>
        <end position="104"/>
    </location>
</feature>
<feature type="region of interest" description="Disordered" evidence="8">
    <location>
        <begin position="87"/>
        <end position="397"/>
    </location>
</feature>
<dbReference type="GO" id="GO:0000045">
    <property type="term" value="P:autophagosome assembly"/>
    <property type="evidence" value="ECO:0007669"/>
    <property type="project" value="InterPro"/>
</dbReference>
<dbReference type="OrthoDB" id="21072at2759"/>
<feature type="compositionally biased region" description="Polar residues" evidence="8">
    <location>
        <begin position="151"/>
        <end position="185"/>
    </location>
</feature>
<feature type="compositionally biased region" description="Polar residues" evidence="8">
    <location>
        <begin position="382"/>
        <end position="391"/>
    </location>
</feature>
<dbReference type="FunFam" id="1.10.10.2570:FF:000001">
    <property type="entry name" value="Autophagy-related protein 29"/>
    <property type="match status" value="1"/>
</dbReference>
<evidence type="ECO:0000256" key="2">
    <source>
        <dbReference type="ARBA" id="ARBA00010082"/>
    </source>
</evidence>
<keyword evidence="11" id="KW-1185">Reference proteome</keyword>
<protein>
    <recommendedName>
        <fullName evidence="3">Autophagy-related protein 29</fullName>
    </recommendedName>
</protein>
<proteinExistence type="inferred from homology"/>
<evidence type="ECO:0000256" key="3">
    <source>
        <dbReference type="ARBA" id="ARBA00013784"/>
    </source>
</evidence>
<evidence type="ECO:0000256" key="6">
    <source>
        <dbReference type="ARBA" id="ARBA00023006"/>
    </source>
</evidence>
<feature type="compositionally biased region" description="Basic and acidic residues" evidence="8">
    <location>
        <begin position="298"/>
        <end position="310"/>
    </location>
</feature>
<dbReference type="PANTHER" id="PTHR40012:SF1">
    <property type="entry name" value="AUTOPHAGY-RELATED PROTEIN 29"/>
    <property type="match status" value="1"/>
</dbReference>
<keyword evidence="5" id="KW-0653">Protein transport</keyword>
<dbReference type="Gene3D" id="1.10.10.2570">
    <property type="match status" value="1"/>
</dbReference>
<keyword evidence="4" id="KW-0813">Transport</keyword>
<evidence type="ECO:0000313" key="11">
    <source>
        <dbReference type="Proteomes" id="UP000813461"/>
    </source>
</evidence>
<dbReference type="GO" id="GO:0000407">
    <property type="term" value="C:phagophore assembly site"/>
    <property type="evidence" value="ECO:0007669"/>
    <property type="project" value="UniProtKB-SubCell"/>
</dbReference>
<dbReference type="InterPro" id="IPR040666">
    <property type="entry name" value="Atg29_N"/>
</dbReference>
<dbReference type="AlphaFoldDB" id="A0A8K0QZ98"/>
<dbReference type="InterPro" id="IPR039362">
    <property type="entry name" value="ATG29_sf"/>
</dbReference>
<feature type="domain" description="Atg29 N-terminal" evidence="9">
    <location>
        <begin position="6"/>
        <end position="59"/>
    </location>
</feature>
<gene>
    <name evidence="10" type="ORF">FB567DRAFT_534209</name>
</gene>
<accession>A0A8K0QZ98</accession>
<evidence type="ECO:0000256" key="8">
    <source>
        <dbReference type="SAM" id="MobiDB-lite"/>
    </source>
</evidence>
<feature type="compositionally biased region" description="Acidic residues" evidence="8">
    <location>
        <begin position="254"/>
        <end position="264"/>
    </location>
</feature>
<organism evidence="10 11">
    <name type="scientific">Paraphoma chrysanthemicola</name>
    <dbReference type="NCBI Taxonomy" id="798071"/>
    <lineage>
        <taxon>Eukaryota</taxon>
        <taxon>Fungi</taxon>
        <taxon>Dikarya</taxon>
        <taxon>Ascomycota</taxon>
        <taxon>Pezizomycotina</taxon>
        <taxon>Dothideomycetes</taxon>
        <taxon>Pleosporomycetidae</taxon>
        <taxon>Pleosporales</taxon>
        <taxon>Pleosporineae</taxon>
        <taxon>Phaeosphaeriaceae</taxon>
        <taxon>Paraphoma</taxon>
    </lineage>
</organism>
<comment type="function">
    <text evidence="7">Plays a role in autophagy. Functions at the preautophagosomal structure (PAS) in order to form normal autophagosomes under starvation conditions. Also plays a role in mitophagy and regulation of filamentous growth.</text>
</comment>
<dbReference type="Pfam" id="PF18388">
    <property type="entry name" value="ATG29_N"/>
    <property type="match status" value="1"/>
</dbReference>
<reference evidence="10" key="1">
    <citation type="journal article" date="2021" name="Nat. Commun.">
        <title>Genetic determinants of endophytism in the Arabidopsis root mycobiome.</title>
        <authorList>
            <person name="Mesny F."/>
            <person name="Miyauchi S."/>
            <person name="Thiergart T."/>
            <person name="Pickel B."/>
            <person name="Atanasova L."/>
            <person name="Karlsson M."/>
            <person name="Huettel B."/>
            <person name="Barry K.W."/>
            <person name="Haridas S."/>
            <person name="Chen C."/>
            <person name="Bauer D."/>
            <person name="Andreopoulos W."/>
            <person name="Pangilinan J."/>
            <person name="LaButti K."/>
            <person name="Riley R."/>
            <person name="Lipzen A."/>
            <person name="Clum A."/>
            <person name="Drula E."/>
            <person name="Henrissat B."/>
            <person name="Kohler A."/>
            <person name="Grigoriev I.V."/>
            <person name="Martin F.M."/>
            <person name="Hacquard S."/>
        </authorList>
    </citation>
    <scope>NUCLEOTIDE SEQUENCE</scope>
    <source>
        <strain evidence="10">MPI-SDFR-AT-0120</strain>
    </source>
</reference>
<dbReference type="EMBL" id="JAGMVJ010000017">
    <property type="protein sequence ID" value="KAH7078567.1"/>
    <property type="molecule type" value="Genomic_DNA"/>
</dbReference>
<comment type="caution">
    <text evidence="10">The sequence shown here is derived from an EMBL/GenBank/DDBJ whole genome shotgun (WGS) entry which is preliminary data.</text>
</comment>
<keyword evidence="6" id="KW-0072">Autophagy</keyword>
<evidence type="ECO:0000256" key="4">
    <source>
        <dbReference type="ARBA" id="ARBA00022448"/>
    </source>
</evidence>
<dbReference type="GO" id="GO:0015031">
    <property type="term" value="P:protein transport"/>
    <property type="evidence" value="ECO:0007669"/>
    <property type="project" value="UniProtKB-KW"/>
</dbReference>
<dbReference type="InterPro" id="IPR039113">
    <property type="entry name" value="ATG29"/>
</dbReference>
<dbReference type="PANTHER" id="PTHR40012">
    <property type="entry name" value="AUTOPHAGY-RELATED PROTEIN 29"/>
    <property type="match status" value="1"/>
</dbReference>
<evidence type="ECO:0000256" key="1">
    <source>
        <dbReference type="ARBA" id="ARBA00004329"/>
    </source>
</evidence>
<name>A0A8K0QZ98_9PLEO</name>
<feature type="compositionally biased region" description="Polar residues" evidence="8">
    <location>
        <begin position="282"/>
        <end position="297"/>
    </location>
</feature>